<keyword evidence="2" id="KW-1133">Transmembrane helix</keyword>
<name>A0AAE3HM63_9GAMM</name>
<dbReference type="EMBL" id="JANUCT010000006">
    <property type="protein sequence ID" value="MCS3903028.1"/>
    <property type="molecule type" value="Genomic_DNA"/>
</dbReference>
<feature type="transmembrane region" description="Helical" evidence="2">
    <location>
        <begin position="6"/>
        <end position="27"/>
    </location>
</feature>
<evidence type="ECO:0000313" key="4">
    <source>
        <dbReference type="EMBL" id="MCS3903028.1"/>
    </source>
</evidence>
<reference evidence="4" key="1">
    <citation type="submission" date="2022-08" db="EMBL/GenBank/DDBJ databases">
        <title>Genomic Encyclopedia of Type Strains, Phase III (KMG-III): the genomes of soil and plant-associated and newly described type strains.</title>
        <authorList>
            <person name="Whitman W."/>
        </authorList>
    </citation>
    <scope>NUCLEOTIDE SEQUENCE</scope>
    <source>
        <strain evidence="4">HMT 1</strain>
    </source>
</reference>
<feature type="coiled-coil region" evidence="1">
    <location>
        <begin position="158"/>
        <end position="224"/>
    </location>
</feature>
<dbReference type="RefSeq" id="WP_259054641.1">
    <property type="nucleotide sequence ID" value="NZ_JANUCT010000006.1"/>
</dbReference>
<keyword evidence="2" id="KW-0472">Membrane</keyword>
<dbReference type="AlphaFoldDB" id="A0AAE3HM63"/>
<dbReference type="InterPro" id="IPR003399">
    <property type="entry name" value="Mce/MlaD"/>
</dbReference>
<gene>
    <name evidence="4" type="ORF">J2T55_001045</name>
</gene>
<evidence type="ECO:0000256" key="2">
    <source>
        <dbReference type="SAM" id="Phobius"/>
    </source>
</evidence>
<feature type="domain" description="Mce/MlaD" evidence="3">
    <location>
        <begin position="37"/>
        <end position="115"/>
    </location>
</feature>
<proteinExistence type="predicted"/>
<protein>
    <submittedName>
        <fullName evidence="4">Phospholipid/cholesterol/gamma-HCH transport system substrate-binding protein</fullName>
    </submittedName>
</protein>
<keyword evidence="1" id="KW-0175">Coiled coil</keyword>
<dbReference type="Pfam" id="PF02470">
    <property type="entry name" value="MlaD"/>
    <property type="match status" value="1"/>
</dbReference>
<evidence type="ECO:0000313" key="5">
    <source>
        <dbReference type="Proteomes" id="UP001204445"/>
    </source>
</evidence>
<sequence>MKRDNINYFVVGCFVLGLFAVLLVVVYQLTGRSGPSDQYTVVYDNVAGIKYGTPVLYEGYQVGQVEALEPMRSDGGMRYELTLSVQRDWHIPSDSVARVVASGLLSSMTIEIEEGDSDVMLEPGNEIAGREAASLFAVVNDVAAQFQQLSEDSLRPLLDTLTRDVDRLTGELLTLTREDLRPLFSDLQNKLDRTEFIDETNRLITTLNRSADNLEQMLGDSNQQHVAHTLDNLQSASVSLNTLLTNIDETRVHMDGVLAGVDGLVTDNRADLQTSVNQLRSALETIATNIDAITYHLQGTSRNMNEFSRQLRANPGVLLRGTAAEDAAEEDSQ</sequence>
<dbReference type="InterPro" id="IPR052336">
    <property type="entry name" value="MlaD_Phospholipid_Transporter"/>
</dbReference>
<comment type="caution">
    <text evidence="4">The sequence shown here is derived from an EMBL/GenBank/DDBJ whole genome shotgun (WGS) entry which is preliminary data.</text>
</comment>
<evidence type="ECO:0000256" key="1">
    <source>
        <dbReference type="SAM" id="Coils"/>
    </source>
</evidence>
<keyword evidence="2" id="KW-0812">Transmembrane</keyword>
<accession>A0AAE3HM63</accession>
<organism evidence="4 5">
    <name type="scientific">Methylohalomonas lacus</name>
    <dbReference type="NCBI Taxonomy" id="398773"/>
    <lineage>
        <taxon>Bacteria</taxon>
        <taxon>Pseudomonadati</taxon>
        <taxon>Pseudomonadota</taxon>
        <taxon>Gammaproteobacteria</taxon>
        <taxon>Methylohalomonadales</taxon>
        <taxon>Methylohalomonadaceae</taxon>
        <taxon>Methylohalomonas</taxon>
    </lineage>
</organism>
<dbReference type="PANTHER" id="PTHR33371">
    <property type="entry name" value="INTERMEMBRANE PHOSPHOLIPID TRANSPORT SYSTEM BINDING PROTEIN MLAD-RELATED"/>
    <property type="match status" value="1"/>
</dbReference>
<dbReference type="PANTHER" id="PTHR33371:SF4">
    <property type="entry name" value="INTERMEMBRANE PHOSPHOLIPID TRANSPORT SYSTEM BINDING PROTEIN MLAD"/>
    <property type="match status" value="1"/>
</dbReference>
<evidence type="ECO:0000259" key="3">
    <source>
        <dbReference type="Pfam" id="PF02470"/>
    </source>
</evidence>
<keyword evidence="5" id="KW-1185">Reference proteome</keyword>
<dbReference type="Proteomes" id="UP001204445">
    <property type="component" value="Unassembled WGS sequence"/>
</dbReference>